<proteinExistence type="inferred from homology"/>
<dbReference type="EMBL" id="LSDA01000004">
    <property type="protein sequence ID" value="KXB61066.1"/>
    <property type="molecule type" value="Genomic_DNA"/>
</dbReference>
<comment type="similarity">
    <text evidence="2">Belongs to the acyltransferase 3 family.</text>
</comment>
<dbReference type="Pfam" id="PF01757">
    <property type="entry name" value="Acyl_transf_3"/>
    <property type="match status" value="1"/>
</dbReference>
<dbReference type="GO" id="GO:0009246">
    <property type="term" value="P:enterobacterial common antigen biosynthetic process"/>
    <property type="evidence" value="ECO:0007669"/>
    <property type="project" value="TreeGrafter"/>
</dbReference>
<feature type="transmembrane region" description="Helical" evidence="7">
    <location>
        <begin position="527"/>
        <end position="550"/>
    </location>
</feature>
<dbReference type="InterPro" id="IPR002656">
    <property type="entry name" value="Acyl_transf_3_dom"/>
</dbReference>
<dbReference type="GO" id="GO:0016413">
    <property type="term" value="F:O-acetyltransferase activity"/>
    <property type="evidence" value="ECO:0007669"/>
    <property type="project" value="TreeGrafter"/>
</dbReference>
<evidence type="ECO:0000313" key="9">
    <source>
        <dbReference type="EMBL" id="KXB61066.1"/>
    </source>
</evidence>
<feature type="transmembrane region" description="Helical" evidence="7">
    <location>
        <begin position="360"/>
        <end position="379"/>
    </location>
</feature>
<comment type="subcellular location">
    <subcellularLocation>
        <location evidence="1">Cell membrane</location>
        <topology evidence="1">Multi-pass membrane protein</topology>
    </subcellularLocation>
</comment>
<evidence type="ECO:0000256" key="6">
    <source>
        <dbReference type="ARBA" id="ARBA00023136"/>
    </source>
</evidence>
<dbReference type="Proteomes" id="UP000070394">
    <property type="component" value="Unassembled WGS sequence"/>
</dbReference>
<evidence type="ECO:0000256" key="7">
    <source>
        <dbReference type="SAM" id="Phobius"/>
    </source>
</evidence>
<keyword evidence="5 7" id="KW-1133">Transmembrane helix</keyword>
<evidence type="ECO:0000259" key="8">
    <source>
        <dbReference type="Pfam" id="PF01757"/>
    </source>
</evidence>
<evidence type="ECO:0000256" key="3">
    <source>
        <dbReference type="ARBA" id="ARBA00022475"/>
    </source>
</evidence>
<keyword evidence="4 7" id="KW-0812">Transmembrane</keyword>
<dbReference type="AlphaFoldDB" id="A0A134A055"/>
<keyword evidence="10" id="KW-1185">Reference proteome</keyword>
<feature type="domain" description="Acyltransferase 3" evidence="8">
    <location>
        <begin position="215"/>
        <end position="540"/>
    </location>
</feature>
<feature type="transmembrane region" description="Helical" evidence="7">
    <location>
        <begin position="488"/>
        <end position="507"/>
    </location>
</feature>
<dbReference type="PANTHER" id="PTHR40074">
    <property type="entry name" value="O-ACETYLTRANSFERASE WECH"/>
    <property type="match status" value="1"/>
</dbReference>
<evidence type="ECO:0000256" key="5">
    <source>
        <dbReference type="ARBA" id="ARBA00022989"/>
    </source>
</evidence>
<evidence type="ECO:0000313" key="10">
    <source>
        <dbReference type="Proteomes" id="UP000070394"/>
    </source>
</evidence>
<feature type="transmembrane region" description="Helical" evidence="7">
    <location>
        <begin position="6"/>
        <end position="23"/>
    </location>
</feature>
<feature type="transmembrane region" description="Helical" evidence="7">
    <location>
        <begin position="417"/>
        <end position="439"/>
    </location>
</feature>
<protein>
    <recommendedName>
        <fullName evidence="8">Acyltransferase 3 domain-containing protein</fullName>
    </recommendedName>
</protein>
<evidence type="ECO:0000256" key="2">
    <source>
        <dbReference type="ARBA" id="ARBA00007400"/>
    </source>
</evidence>
<accession>A0A134A055</accession>
<dbReference type="RefSeq" id="WP_060930180.1">
    <property type="nucleotide sequence ID" value="NZ_KQ959774.1"/>
</dbReference>
<feature type="transmembrane region" description="Helical" evidence="7">
    <location>
        <begin position="257"/>
        <end position="275"/>
    </location>
</feature>
<feature type="transmembrane region" description="Helical" evidence="7">
    <location>
        <begin position="459"/>
        <end position="476"/>
    </location>
</feature>
<dbReference type="STRING" id="467210.HMPREF1866_00163"/>
<feature type="transmembrane region" description="Helical" evidence="7">
    <location>
        <begin position="391"/>
        <end position="410"/>
    </location>
</feature>
<name>A0A134A055_9FIRM</name>
<feature type="transmembrane region" description="Helical" evidence="7">
    <location>
        <begin position="181"/>
        <end position="198"/>
    </location>
</feature>
<sequence length="557" mass="62764">MDNLFLTVLLIVGIVILAIPHSVSKTVKKALPILLVFLAVSAIAFLIKGQGSSTIQIVASNDQNEKAEGNEIFLKEVIVNGERKRPSDIFSKGWIEKDGGLLWRSYDRIDGMKDSIQAEFQNGEDVVLVLKQNKWQGKARIISVQGDQGFDGYTDSESENWMNFEVKLNAGSTTFLTRKNLVPLAVIIWVFLVVISLISKRFFPEQKRENKDRLIGLDFLKIVSAFMIALIHASGGVFNNHELGSLVWKEGLVLNAVTRFAVPVFLMISGALLLGRKISLDKAIRKAIIAGIALFVWSFLYVIIRKILWNDGDVIHDTVMLLFKRGPSGHLWYGYLLVWIYLFSPILNSLYEALSEKMRLYFVFLGLIVPSLLDAVINYFSLDGQILQNPFFIYIHLGYISIMFLGRMIFENRKKWSAVFGIISTIVGLCITVALTFGISKRMGASTHTFFDELEISNVLYAFGIMLLVCKLDWKGNDTIIKRCIVKISELAMGIYFSHVLVMWFMGNTISLHGMIFNIENSVPECLLFVCIIFIGTVIMIAPLANIPYLKKLVKIS</sequence>
<evidence type="ECO:0000256" key="1">
    <source>
        <dbReference type="ARBA" id="ARBA00004651"/>
    </source>
</evidence>
<feature type="transmembrane region" description="Helical" evidence="7">
    <location>
        <begin position="287"/>
        <end position="304"/>
    </location>
</feature>
<keyword evidence="3" id="KW-1003">Cell membrane</keyword>
<feature type="transmembrane region" description="Helical" evidence="7">
    <location>
        <begin position="219"/>
        <end position="237"/>
    </location>
</feature>
<feature type="transmembrane region" description="Helical" evidence="7">
    <location>
        <begin position="330"/>
        <end position="348"/>
    </location>
</feature>
<reference evidence="10" key="1">
    <citation type="submission" date="2016-01" db="EMBL/GenBank/DDBJ databases">
        <authorList>
            <person name="Mitreva M."/>
            <person name="Pepin K.H."/>
            <person name="Mihindukulasuriya K.A."/>
            <person name="Fulton R."/>
            <person name="Fronick C."/>
            <person name="O'Laughlin M."/>
            <person name="Miner T."/>
            <person name="Herter B."/>
            <person name="Rosa B.A."/>
            <person name="Cordes M."/>
            <person name="Tomlinson C."/>
            <person name="Wollam A."/>
            <person name="Palsikar V.B."/>
            <person name="Mardis E.R."/>
            <person name="Wilson R.K."/>
        </authorList>
    </citation>
    <scope>NUCLEOTIDE SEQUENCE [LARGE SCALE GENOMIC DNA]</scope>
    <source>
        <strain evidence="10">DNF00896</strain>
    </source>
</reference>
<gene>
    <name evidence="9" type="ORF">HMPREF1866_00163</name>
</gene>
<dbReference type="GO" id="GO:0005886">
    <property type="term" value="C:plasma membrane"/>
    <property type="evidence" value="ECO:0007669"/>
    <property type="project" value="UniProtKB-SubCell"/>
</dbReference>
<dbReference type="PANTHER" id="PTHR40074:SF2">
    <property type="entry name" value="O-ACETYLTRANSFERASE WECH"/>
    <property type="match status" value="1"/>
</dbReference>
<organism evidence="9 10">
    <name type="scientific">Lachnoanaerobaculum saburreum</name>
    <dbReference type="NCBI Taxonomy" id="467210"/>
    <lineage>
        <taxon>Bacteria</taxon>
        <taxon>Bacillati</taxon>
        <taxon>Bacillota</taxon>
        <taxon>Clostridia</taxon>
        <taxon>Lachnospirales</taxon>
        <taxon>Lachnospiraceae</taxon>
        <taxon>Lachnoanaerobaculum</taxon>
    </lineage>
</organism>
<feature type="transmembrane region" description="Helical" evidence="7">
    <location>
        <begin position="30"/>
        <end position="47"/>
    </location>
</feature>
<dbReference type="PATRIC" id="fig|467210.3.peg.161"/>
<comment type="caution">
    <text evidence="9">The sequence shown here is derived from an EMBL/GenBank/DDBJ whole genome shotgun (WGS) entry which is preliminary data.</text>
</comment>
<evidence type="ECO:0000256" key="4">
    <source>
        <dbReference type="ARBA" id="ARBA00022692"/>
    </source>
</evidence>
<keyword evidence="6 7" id="KW-0472">Membrane</keyword>
<dbReference type="OrthoDB" id="9810469at2"/>